<feature type="transmembrane region" description="Helical" evidence="1">
    <location>
        <begin position="232"/>
        <end position="251"/>
    </location>
</feature>
<dbReference type="EMBL" id="CAJNNV010012249">
    <property type="protein sequence ID" value="CAE8600535.1"/>
    <property type="molecule type" value="Genomic_DNA"/>
</dbReference>
<feature type="transmembrane region" description="Helical" evidence="1">
    <location>
        <begin position="521"/>
        <end position="542"/>
    </location>
</feature>
<keyword evidence="1" id="KW-0472">Membrane</keyword>
<feature type="transmembrane region" description="Helical" evidence="1">
    <location>
        <begin position="118"/>
        <end position="139"/>
    </location>
</feature>
<evidence type="ECO:0000313" key="3">
    <source>
        <dbReference type="EMBL" id="CAE8732250.1"/>
    </source>
</evidence>
<name>A0A813LF42_POLGL</name>
<reference evidence="3" key="1">
    <citation type="submission" date="2021-02" db="EMBL/GenBank/DDBJ databases">
        <authorList>
            <person name="Dougan E. K."/>
            <person name="Rhodes N."/>
            <person name="Thang M."/>
            <person name="Chan C."/>
        </authorList>
    </citation>
    <scope>NUCLEOTIDE SEQUENCE</scope>
</reference>
<keyword evidence="1" id="KW-0812">Transmembrane</keyword>
<feature type="transmembrane region" description="Helical" evidence="1">
    <location>
        <begin position="51"/>
        <end position="74"/>
    </location>
</feature>
<dbReference type="Proteomes" id="UP000654075">
    <property type="component" value="Unassembled WGS sequence"/>
</dbReference>
<evidence type="ECO:0000256" key="1">
    <source>
        <dbReference type="SAM" id="Phobius"/>
    </source>
</evidence>
<dbReference type="OrthoDB" id="199847at2759"/>
<proteinExistence type="predicted"/>
<sequence>MLHRCPSRVIPPSSCQWRGIPWATASRSGRALSASSSESKETRFSDEQPPVLVRAGLVGASTALMTPIFPIIGFNQLVFRFATPKQQGLINGGTSMLYFSAMVLAPNAFYYAPILLPFAVSNGVTAAALYLAAETALGGPRKLAAPKLGPIPLAGPGLGLATAMMVPWTYPYSWTLVYGPAEALTWLSSDMIWNLCYSSWMGPCLAMTGLVSGLILDVVLRPLVLGVPGWHWPKLAGVVLAATSMGLVALYSTSTRTDVPHLADVSLDAEEFHRWFFPATAVCFVRGREEFCWVPGLDHHSGKVVSEKQYLVQDASGSFAFDPGAREVGIGSASRSQALLAKAQDRGARCYSSHHLAFFDGLVGDALGRGELSKLADALPLQEAAVTDALVVLLASSAPVEVVSKSLEELWPLLLSSARFGSRKTPWPTSPEDLLSDLRSTRSAQFRELQRLEAGAPEGPFRAEELRSSLQGAGIIVARAQSALRALGPSAKDDASERASDWLVLGRHLRQERLSDAKQKLIGGVLATLGIVVALKWLSFALEHIPKD</sequence>
<feature type="transmembrane region" description="Helical" evidence="1">
    <location>
        <begin position="200"/>
        <end position="220"/>
    </location>
</feature>
<dbReference type="Proteomes" id="UP000626109">
    <property type="component" value="Unassembled WGS sequence"/>
</dbReference>
<feature type="transmembrane region" description="Helical" evidence="1">
    <location>
        <begin position="95"/>
        <end position="112"/>
    </location>
</feature>
<accession>A0A813LF42</accession>
<evidence type="ECO:0000313" key="2">
    <source>
        <dbReference type="EMBL" id="CAE8600535.1"/>
    </source>
</evidence>
<organism evidence="3 4">
    <name type="scientific">Polarella glacialis</name>
    <name type="common">Dinoflagellate</name>
    <dbReference type="NCBI Taxonomy" id="89957"/>
    <lineage>
        <taxon>Eukaryota</taxon>
        <taxon>Sar</taxon>
        <taxon>Alveolata</taxon>
        <taxon>Dinophyceae</taxon>
        <taxon>Suessiales</taxon>
        <taxon>Suessiaceae</taxon>
        <taxon>Polarella</taxon>
    </lineage>
</organism>
<comment type="caution">
    <text evidence="3">The sequence shown here is derived from an EMBL/GenBank/DDBJ whole genome shotgun (WGS) entry which is preliminary data.</text>
</comment>
<keyword evidence="1" id="KW-1133">Transmembrane helix</keyword>
<protein>
    <submittedName>
        <fullName evidence="3">Uncharacterized protein</fullName>
    </submittedName>
</protein>
<evidence type="ECO:0000313" key="4">
    <source>
        <dbReference type="Proteomes" id="UP000626109"/>
    </source>
</evidence>
<dbReference type="OMA" id="AIMWREC"/>
<keyword evidence="5" id="KW-1185">Reference proteome</keyword>
<dbReference type="AlphaFoldDB" id="A0A813LF42"/>
<feature type="transmembrane region" description="Helical" evidence="1">
    <location>
        <begin position="151"/>
        <end position="170"/>
    </location>
</feature>
<gene>
    <name evidence="2" type="ORF">PGLA1383_LOCUS18854</name>
    <name evidence="3" type="ORF">PGLA2088_LOCUS46320</name>
</gene>
<evidence type="ECO:0000313" key="5">
    <source>
        <dbReference type="Proteomes" id="UP000654075"/>
    </source>
</evidence>
<dbReference type="EMBL" id="CAJNNW010036127">
    <property type="protein sequence ID" value="CAE8732250.1"/>
    <property type="molecule type" value="Genomic_DNA"/>
</dbReference>